<name>A0A381ZCJ0_9ZZZZ</name>
<keyword evidence="7 8" id="KW-0472">Membrane</keyword>
<dbReference type="GO" id="GO:0006493">
    <property type="term" value="P:protein O-linked glycosylation"/>
    <property type="evidence" value="ECO:0007669"/>
    <property type="project" value="InterPro"/>
</dbReference>
<dbReference type="EMBL" id="UINC01020808">
    <property type="protein sequence ID" value="SVA87008.1"/>
    <property type="molecule type" value="Genomic_DNA"/>
</dbReference>
<sequence>MVALALLLVLAAFLRFSHLSERGLLEVDEGFYTQGARSYVALGSYVVERLQGSLNEGLASYFEAHGGTTHLSEKPTFLILGYVAALVLGFQDYTLLYLSAFFGTLTVGLIYLVGCTIFERRDTALLSAFFVAISPLHIAFSRSAYPNVTATALTWLAVLVYLKALDASPRSGARWRLASGALVGLAYTVHSGFFWLPLILFCSEGIRLAGRVRQESFGRAAAAMGRLAVATALPLLLWEAVFQVGRWVLGTNPVWAAALQRPTGEAVFLTYFESLMAWFRSDALVLSSAFLEPFYYVKLLYTHEAWFVFILAVLGLVVIAANAYRAGTAGWAWVVALFLIPLGTFSFMDFGGPRHMVVVVPAMCLLAARGAVWLIDFVAPDGLRVQMLHLGVKTAIAALVLALQVGCIQEILAIRGNYQAAIDFMNRNGGVKHLSDRMYVGRVYVGRSNAIDHFFSLRASDADMGRHQISLEKLKQVHADGYRYLVRHSRQPAVVPPYDNELVTITESGQVQPEFTVSQPVGWYWPASICRSDRDAGIPQELQVFSIETVIQNLEREMTG</sequence>
<feature type="transmembrane region" description="Helical" evidence="8">
    <location>
        <begin position="330"/>
        <end position="348"/>
    </location>
</feature>
<evidence type="ECO:0000256" key="5">
    <source>
        <dbReference type="ARBA" id="ARBA00022692"/>
    </source>
</evidence>
<evidence type="ECO:0000256" key="7">
    <source>
        <dbReference type="ARBA" id="ARBA00023136"/>
    </source>
</evidence>
<dbReference type="PANTHER" id="PTHR33908:SF11">
    <property type="entry name" value="MEMBRANE PROTEIN"/>
    <property type="match status" value="1"/>
</dbReference>
<keyword evidence="6 8" id="KW-1133">Transmembrane helix</keyword>
<keyword evidence="5 8" id="KW-0812">Transmembrane</keyword>
<dbReference type="PANTHER" id="PTHR33908">
    <property type="entry name" value="MANNOSYLTRANSFERASE YKCB-RELATED"/>
    <property type="match status" value="1"/>
</dbReference>
<keyword evidence="4" id="KW-0808">Transferase</keyword>
<feature type="domain" description="ArnT-like N-terminal" evidence="9">
    <location>
        <begin position="95"/>
        <end position="249"/>
    </location>
</feature>
<feature type="transmembrane region" description="Helical" evidence="8">
    <location>
        <begin position="124"/>
        <end position="141"/>
    </location>
</feature>
<evidence type="ECO:0000256" key="3">
    <source>
        <dbReference type="ARBA" id="ARBA00022676"/>
    </source>
</evidence>
<protein>
    <recommendedName>
        <fullName evidence="9">ArnT-like N-terminal domain-containing protein</fullName>
    </recommendedName>
</protein>
<evidence type="ECO:0000256" key="8">
    <source>
        <dbReference type="SAM" id="Phobius"/>
    </source>
</evidence>
<evidence type="ECO:0000259" key="9">
    <source>
        <dbReference type="Pfam" id="PF02366"/>
    </source>
</evidence>
<feature type="transmembrane region" description="Helical" evidence="8">
    <location>
        <begin position="395"/>
        <end position="414"/>
    </location>
</feature>
<feature type="transmembrane region" description="Helical" evidence="8">
    <location>
        <begin position="220"/>
        <end position="238"/>
    </location>
</feature>
<evidence type="ECO:0000256" key="1">
    <source>
        <dbReference type="ARBA" id="ARBA00004651"/>
    </source>
</evidence>
<comment type="subcellular location">
    <subcellularLocation>
        <location evidence="1">Cell membrane</location>
        <topology evidence="1">Multi-pass membrane protein</topology>
    </subcellularLocation>
</comment>
<feature type="transmembrane region" description="Helical" evidence="8">
    <location>
        <begin position="305"/>
        <end position="324"/>
    </location>
</feature>
<dbReference type="AlphaFoldDB" id="A0A381ZCJ0"/>
<evidence type="ECO:0000256" key="4">
    <source>
        <dbReference type="ARBA" id="ARBA00022679"/>
    </source>
</evidence>
<keyword evidence="2" id="KW-1003">Cell membrane</keyword>
<evidence type="ECO:0000256" key="6">
    <source>
        <dbReference type="ARBA" id="ARBA00022989"/>
    </source>
</evidence>
<evidence type="ECO:0000313" key="10">
    <source>
        <dbReference type="EMBL" id="SVA87008.1"/>
    </source>
</evidence>
<dbReference type="Pfam" id="PF02366">
    <property type="entry name" value="PMT"/>
    <property type="match status" value="1"/>
</dbReference>
<dbReference type="GO" id="GO:0008610">
    <property type="term" value="P:lipid biosynthetic process"/>
    <property type="evidence" value="ECO:0007669"/>
    <property type="project" value="UniProtKB-ARBA"/>
</dbReference>
<feature type="transmembrane region" description="Helical" evidence="8">
    <location>
        <begin position="177"/>
        <end position="200"/>
    </location>
</feature>
<reference evidence="10" key="1">
    <citation type="submission" date="2018-05" db="EMBL/GenBank/DDBJ databases">
        <authorList>
            <person name="Lanie J.A."/>
            <person name="Ng W.-L."/>
            <person name="Kazmierczak K.M."/>
            <person name="Andrzejewski T.M."/>
            <person name="Davidsen T.M."/>
            <person name="Wayne K.J."/>
            <person name="Tettelin H."/>
            <person name="Glass J.I."/>
            <person name="Rusch D."/>
            <person name="Podicherti R."/>
            <person name="Tsui H.-C.T."/>
            <person name="Winkler M.E."/>
        </authorList>
    </citation>
    <scope>NUCLEOTIDE SEQUENCE</scope>
</reference>
<proteinExistence type="predicted"/>
<feature type="transmembrane region" description="Helical" evidence="8">
    <location>
        <begin position="95"/>
        <end position="117"/>
    </location>
</feature>
<feature type="transmembrane region" description="Helical" evidence="8">
    <location>
        <begin position="147"/>
        <end position="165"/>
    </location>
</feature>
<organism evidence="10">
    <name type="scientific">marine metagenome</name>
    <dbReference type="NCBI Taxonomy" id="408172"/>
    <lineage>
        <taxon>unclassified sequences</taxon>
        <taxon>metagenomes</taxon>
        <taxon>ecological metagenomes</taxon>
    </lineage>
</organism>
<dbReference type="GO" id="GO:0005886">
    <property type="term" value="C:plasma membrane"/>
    <property type="evidence" value="ECO:0007669"/>
    <property type="project" value="UniProtKB-SubCell"/>
</dbReference>
<dbReference type="InterPro" id="IPR003342">
    <property type="entry name" value="ArnT-like_N"/>
</dbReference>
<evidence type="ECO:0000256" key="2">
    <source>
        <dbReference type="ARBA" id="ARBA00022475"/>
    </source>
</evidence>
<feature type="transmembrane region" description="Helical" evidence="8">
    <location>
        <begin position="355"/>
        <end position="375"/>
    </location>
</feature>
<dbReference type="GO" id="GO:0000030">
    <property type="term" value="F:mannosyltransferase activity"/>
    <property type="evidence" value="ECO:0007669"/>
    <property type="project" value="InterPro"/>
</dbReference>
<keyword evidence="3" id="KW-0328">Glycosyltransferase</keyword>
<gene>
    <name evidence="10" type="ORF">METZ01_LOCUS139862</name>
</gene>
<dbReference type="GO" id="GO:0016763">
    <property type="term" value="F:pentosyltransferase activity"/>
    <property type="evidence" value="ECO:0007669"/>
    <property type="project" value="TreeGrafter"/>
</dbReference>
<dbReference type="InterPro" id="IPR050297">
    <property type="entry name" value="LipidA_mod_glycosyltrf_83"/>
</dbReference>
<accession>A0A381ZCJ0</accession>